<feature type="domain" description="SLH" evidence="3">
    <location>
        <begin position="28"/>
        <end position="91"/>
    </location>
</feature>
<dbReference type="KEGG" id="ibu:IB211_03008"/>
<dbReference type="InterPro" id="IPR001119">
    <property type="entry name" value="SLH_dom"/>
</dbReference>
<protein>
    <recommendedName>
        <fullName evidence="3">SLH domain-containing protein</fullName>
    </recommendedName>
</protein>
<name>A0A0S2W8D3_9FIRM</name>
<feature type="domain" description="SLH" evidence="3">
    <location>
        <begin position="92"/>
        <end position="155"/>
    </location>
</feature>
<evidence type="ECO:0000256" key="1">
    <source>
        <dbReference type="ARBA" id="ARBA00022737"/>
    </source>
</evidence>
<reference evidence="4 5" key="1">
    <citation type="journal article" date="2015" name="Nat. Commun.">
        <title>Production of butyrate from lysine and the Amadori product fructoselysine by a human gut commensal.</title>
        <authorList>
            <person name="Bui T.P."/>
            <person name="Ritari J."/>
            <person name="Boeren S."/>
            <person name="de Waard P."/>
            <person name="Plugge C.M."/>
            <person name="de Vos W.M."/>
        </authorList>
    </citation>
    <scope>NUCLEOTIDE SEQUENCE [LARGE SCALE GENOMIC DNA]</scope>
    <source>
        <strain evidence="4 5">AF211</strain>
    </source>
</reference>
<feature type="chain" id="PRO_5038878910" description="SLH domain-containing protein" evidence="2">
    <location>
        <begin position="26"/>
        <end position="881"/>
    </location>
</feature>
<dbReference type="PROSITE" id="PS51272">
    <property type="entry name" value="SLH"/>
    <property type="match status" value="2"/>
</dbReference>
<accession>A0A0S2W8D3</accession>
<dbReference type="AlphaFoldDB" id="A0A0S2W8D3"/>
<keyword evidence="1" id="KW-0677">Repeat</keyword>
<evidence type="ECO:0000313" key="4">
    <source>
        <dbReference type="EMBL" id="ALP95399.1"/>
    </source>
</evidence>
<sequence length="881" mass="94668">MRNLKRALSLAMASIMVLGMMVVGAGAVSYDDFSDKDKIVNDEAVSMLVELNVINGKDDGSFDPEGIVTRAEMAKMICVVLNGGKDPSLGNVSNYTYTDTVGHWAAAYIEYCTTLGIVAGDGTGKFNPSNTVTGAEAAKMLLVALGFKSEIEGFTGANWAVNVNVRANQKGLFDELSINPSEGLSRDNAAQMVWNALDAGVVSYDYTLITDGSSITSSPTLIDNESKTLLTDKFKVAKLEGVIVANENATSTGTAVEKEGVTVLLLTSDDAGSKQDKGAKITLKTATAANLLGKSVTMFAKDWKNGSYDTVLGNPVLSSDNLIATITEDSDSDDVNDALKAAGIKTVKDAVLVENYVRNSDKADGKDVDRTVSGMEAVSKLTGNGIEVTVISNDDDNEADFVIVTKMIAGKVSAYNANGNDGDGYITVTPFTNLDDSDDRISGEEFDDVVGVKDVAKDDIVLYYRVDDTYYIEKAESVSVTVTSTKGGDTIKDGSDTYEQSALSWKFDDDSSIKKNANLTDVVEIDDEVTLYLDNFGYVIYTDGSESSDDYMFITGADASVKTNFETLTIKAVLNDGTEVTASVNKIDGKKLSTYVEDAKEKNEKYDDLDLEKEVLHQIATYTKSGSSYNIKLKKTVAIEQVKKGNAKLSNNYSANSKTIFVIGDHNDNYKAYTGISNVPDVDSVGTNGVKVAYVKDKETVAKFVAVTKAKTSDGDTEGIYILGKTPSAKKNSSDDTIYVTQAYVNGKYVAELELDGYDKVDGEVSRGYYGGVTTSGSNVVDWHDLLNAKKNGADYNQDDWYDFGSYVTDCGDGIISSQNHKTALTYDKDTVVIIVDGTKEMAPGDIDEVICVDGAPSDSDVVVIVPDDDNEHADYVFIIR</sequence>
<evidence type="ECO:0000259" key="3">
    <source>
        <dbReference type="PROSITE" id="PS51272"/>
    </source>
</evidence>
<dbReference type="Pfam" id="PF00395">
    <property type="entry name" value="SLH"/>
    <property type="match status" value="2"/>
</dbReference>
<dbReference type="RefSeq" id="WP_058118488.1">
    <property type="nucleotide sequence ID" value="NZ_CP011307.1"/>
</dbReference>
<proteinExistence type="predicted"/>
<evidence type="ECO:0000313" key="5">
    <source>
        <dbReference type="Proteomes" id="UP000064844"/>
    </source>
</evidence>
<keyword evidence="2" id="KW-0732">Signal</keyword>
<feature type="signal peptide" evidence="2">
    <location>
        <begin position="1"/>
        <end position="25"/>
    </location>
</feature>
<dbReference type="Proteomes" id="UP000064844">
    <property type="component" value="Chromosome"/>
</dbReference>
<dbReference type="STRING" id="1297617.IB211_03008"/>
<evidence type="ECO:0000256" key="2">
    <source>
        <dbReference type="SAM" id="SignalP"/>
    </source>
</evidence>
<dbReference type="EMBL" id="CP011307">
    <property type="protein sequence ID" value="ALP95399.1"/>
    <property type="molecule type" value="Genomic_DNA"/>
</dbReference>
<organism evidence="4 5">
    <name type="scientific">Intestinimonas butyriciproducens</name>
    <dbReference type="NCBI Taxonomy" id="1297617"/>
    <lineage>
        <taxon>Bacteria</taxon>
        <taxon>Bacillati</taxon>
        <taxon>Bacillota</taxon>
        <taxon>Clostridia</taxon>
        <taxon>Eubacteriales</taxon>
        <taxon>Intestinimonas</taxon>
    </lineage>
</organism>
<gene>
    <name evidence="4" type="ORF">IB211_03008</name>
</gene>
<reference evidence="5" key="2">
    <citation type="submission" date="2015-04" db="EMBL/GenBank/DDBJ databases">
        <title>A butyrogenic pathway from the amino acid lysine in a human gut commensal.</title>
        <authorList>
            <person name="de Vos W.M."/>
            <person name="Bui N.T.P."/>
            <person name="Plugge C.M."/>
            <person name="Ritari J."/>
        </authorList>
    </citation>
    <scope>NUCLEOTIDE SEQUENCE [LARGE SCALE GENOMIC DNA]</scope>
    <source>
        <strain evidence="5">AF211</strain>
    </source>
</reference>
<keyword evidence="5" id="KW-1185">Reference proteome</keyword>